<keyword evidence="2" id="KW-0229">DNA integration</keyword>
<evidence type="ECO:0000256" key="2">
    <source>
        <dbReference type="ARBA" id="ARBA00022908"/>
    </source>
</evidence>
<keyword evidence="7" id="KW-1185">Reference proteome</keyword>
<comment type="similarity">
    <text evidence="1">Belongs to the 'phage' integrase family.</text>
</comment>
<dbReference type="RefSeq" id="WP_250061906.1">
    <property type="nucleotide sequence ID" value="NZ_JAMJPK010000005.1"/>
</dbReference>
<evidence type="ECO:0000256" key="3">
    <source>
        <dbReference type="ARBA" id="ARBA00023125"/>
    </source>
</evidence>
<dbReference type="PANTHER" id="PTHR30349">
    <property type="entry name" value="PHAGE INTEGRASE-RELATED"/>
    <property type="match status" value="1"/>
</dbReference>
<feature type="domain" description="Tyr recombinase" evidence="5">
    <location>
        <begin position="204"/>
        <end position="390"/>
    </location>
</feature>
<dbReference type="PROSITE" id="PS51898">
    <property type="entry name" value="TYR_RECOMBINASE"/>
    <property type="match status" value="1"/>
</dbReference>
<proteinExistence type="inferred from homology"/>
<dbReference type="PANTHER" id="PTHR30349:SF41">
    <property type="entry name" value="INTEGRASE_RECOMBINASE PROTEIN MJ0367-RELATED"/>
    <property type="match status" value="1"/>
</dbReference>
<evidence type="ECO:0000313" key="6">
    <source>
        <dbReference type="EMBL" id="MCL7941265.1"/>
    </source>
</evidence>
<dbReference type="InterPro" id="IPR002104">
    <property type="entry name" value="Integrase_catalytic"/>
</dbReference>
<keyword evidence="3" id="KW-0238">DNA-binding</keyword>
<dbReference type="Pfam" id="PF20172">
    <property type="entry name" value="DUF6538"/>
    <property type="match status" value="1"/>
</dbReference>
<dbReference type="Gene3D" id="1.10.443.10">
    <property type="entry name" value="Intergrase catalytic core"/>
    <property type="match status" value="1"/>
</dbReference>
<dbReference type="SUPFAM" id="SSF56349">
    <property type="entry name" value="DNA breaking-rejoining enzymes"/>
    <property type="match status" value="1"/>
</dbReference>
<evidence type="ECO:0000256" key="4">
    <source>
        <dbReference type="ARBA" id="ARBA00023172"/>
    </source>
</evidence>
<gene>
    <name evidence="6" type="ORF">M8009_13310</name>
</gene>
<dbReference type="EMBL" id="JAMJPK010000005">
    <property type="protein sequence ID" value="MCL7941265.1"/>
    <property type="molecule type" value="Genomic_DNA"/>
</dbReference>
<dbReference type="CDD" id="cd01184">
    <property type="entry name" value="INT_C_like_1"/>
    <property type="match status" value="1"/>
</dbReference>
<dbReference type="InterPro" id="IPR013762">
    <property type="entry name" value="Integrase-like_cat_sf"/>
</dbReference>
<dbReference type="InterPro" id="IPR011010">
    <property type="entry name" value="DNA_brk_join_enz"/>
</dbReference>
<name>A0ABT0T2W0_9GAMM</name>
<dbReference type="Proteomes" id="UP001165369">
    <property type="component" value="Unassembled WGS sequence"/>
</dbReference>
<organism evidence="6 7">
    <name type="scientific">Halomonas gemina</name>
    <dbReference type="NCBI Taxonomy" id="2945105"/>
    <lineage>
        <taxon>Bacteria</taxon>
        <taxon>Pseudomonadati</taxon>
        <taxon>Pseudomonadota</taxon>
        <taxon>Gammaproteobacteria</taxon>
        <taxon>Oceanospirillales</taxon>
        <taxon>Halomonadaceae</taxon>
        <taxon>Halomonas</taxon>
    </lineage>
</organism>
<keyword evidence="4" id="KW-0233">DNA recombination</keyword>
<evidence type="ECO:0000313" key="7">
    <source>
        <dbReference type="Proteomes" id="UP001165369"/>
    </source>
</evidence>
<comment type="caution">
    <text evidence="6">The sequence shown here is derived from an EMBL/GenBank/DDBJ whole genome shotgun (WGS) entry which is preliminary data.</text>
</comment>
<evidence type="ECO:0000256" key="1">
    <source>
        <dbReference type="ARBA" id="ARBA00008857"/>
    </source>
</evidence>
<dbReference type="InterPro" id="IPR046668">
    <property type="entry name" value="DUF6538"/>
</dbReference>
<sequence>MYLMRDRHNTWYLRIVLSDHIARRIGQREIRRSLGTKSKRLAWKKLPSLYAEAMKVIEGSGYPVETTVQETQGMLLSEAFDQYLVAFERTGVRPKSIQDKSVIFRLLLCVVGDKASEEFSLMDARMFKQVAQTLPPRVTNKLIDEGKSVEEIVKLGLPCVTVSTVNNWLRNLQSIFQWMKDEGYTQSNPFLEVTQIKEKVKASSHKDVFTKSESQSILEATRDFEGAFYWLPRLGMFTGARLGELCQLYKEDVYTHQEVPILHIRDTNEDQHLKSLSSERMVPVHSKIAGEFLRYVESLPDGSRVFPEFTYSKFNGYRGQYSKHFSYLLSKKLGIPKTFHCYRHTIANELKQQLVPENVIGALLGHTVGTLTNNRYGKDYQVSVLKNAIEAIKINED</sequence>
<evidence type="ECO:0000259" key="5">
    <source>
        <dbReference type="PROSITE" id="PS51898"/>
    </source>
</evidence>
<dbReference type="InterPro" id="IPR050090">
    <property type="entry name" value="Tyrosine_recombinase_XerCD"/>
</dbReference>
<dbReference type="Gene3D" id="1.10.150.130">
    <property type="match status" value="1"/>
</dbReference>
<accession>A0ABT0T2W0</accession>
<dbReference type="Pfam" id="PF00589">
    <property type="entry name" value="Phage_integrase"/>
    <property type="match status" value="1"/>
</dbReference>
<dbReference type="InterPro" id="IPR010998">
    <property type="entry name" value="Integrase_recombinase_N"/>
</dbReference>
<protein>
    <submittedName>
        <fullName evidence="6">Site-specific integrase</fullName>
    </submittedName>
</protein>
<reference evidence="6" key="1">
    <citation type="submission" date="2022-05" db="EMBL/GenBank/DDBJ databases">
        <title>Halomonas geminus sp. nov. and Halomonas llamarensis sp. nov. isolated from high-altitude salars of the Atacama Desert.</title>
        <authorList>
            <person name="Hintersatz C."/>
            <person name="Rojas L.A."/>
            <person name="Wei T.-S."/>
            <person name="Kutschke S."/>
            <person name="Lehmann F."/>
            <person name="Jain R."/>
            <person name="Pollmann K."/>
        </authorList>
    </citation>
    <scope>NUCLEOTIDE SEQUENCE</scope>
    <source>
        <strain evidence="6">ATCH28</strain>
    </source>
</reference>